<evidence type="ECO:0000313" key="4">
    <source>
        <dbReference type="EMBL" id="NMO03541.1"/>
    </source>
</evidence>
<feature type="domain" description="HTH tetR-type" evidence="3">
    <location>
        <begin position="6"/>
        <end position="66"/>
    </location>
</feature>
<accession>A0A848L4N0</accession>
<evidence type="ECO:0000313" key="5">
    <source>
        <dbReference type="Proteomes" id="UP000550729"/>
    </source>
</evidence>
<dbReference type="GO" id="GO:0006355">
    <property type="term" value="P:regulation of DNA-templated transcription"/>
    <property type="evidence" value="ECO:0007669"/>
    <property type="project" value="UniProtKB-ARBA"/>
</dbReference>
<reference evidence="4 5" key="1">
    <citation type="submission" date="2020-04" db="EMBL/GenBank/DDBJ databases">
        <title>Gordonia sp. nov. TBRC 11910.</title>
        <authorList>
            <person name="Suriyachadkun C."/>
        </authorList>
    </citation>
    <scope>NUCLEOTIDE SEQUENCE [LARGE SCALE GENOMIC DNA]</scope>
    <source>
        <strain evidence="4 5">TBRC 11910</strain>
    </source>
</reference>
<proteinExistence type="predicted"/>
<dbReference type="RefSeq" id="WP_170196047.1">
    <property type="nucleotide sequence ID" value="NZ_JABBNB010000024.1"/>
</dbReference>
<dbReference type="SUPFAM" id="SSF46689">
    <property type="entry name" value="Homeodomain-like"/>
    <property type="match status" value="1"/>
</dbReference>
<evidence type="ECO:0000256" key="2">
    <source>
        <dbReference type="PROSITE-ProRule" id="PRU00335"/>
    </source>
</evidence>
<dbReference type="SUPFAM" id="SSF48498">
    <property type="entry name" value="Tetracyclin repressor-like, C-terminal domain"/>
    <property type="match status" value="1"/>
</dbReference>
<dbReference type="Pfam" id="PF00440">
    <property type="entry name" value="TetR_N"/>
    <property type="match status" value="1"/>
</dbReference>
<keyword evidence="1 2" id="KW-0238">DNA-binding</keyword>
<dbReference type="PROSITE" id="PS50977">
    <property type="entry name" value="HTH_TETR_2"/>
    <property type="match status" value="1"/>
</dbReference>
<dbReference type="PANTHER" id="PTHR30328">
    <property type="entry name" value="TRANSCRIPTIONAL REPRESSOR"/>
    <property type="match status" value="1"/>
</dbReference>
<dbReference type="InterPro" id="IPR009057">
    <property type="entry name" value="Homeodomain-like_sf"/>
</dbReference>
<evidence type="ECO:0000259" key="3">
    <source>
        <dbReference type="PROSITE" id="PS50977"/>
    </source>
</evidence>
<dbReference type="GO" id="GO:0003677">
    <property type="term" value="F:DNA binding"/>
    <property type="evidence" value="ECO:0007669"/>
    <property type="project" value="UniProtKB-UniRule"/>
</dbReference>
<dbReference type="InterPro" id="IPR050109">
    <property type="entry name" value="HTH-type_TetR-like_transc_reg"/>
</dbReference>
<evidence type="ECO:0000256" key="1">
    <source>
        <dbReference type="ARBA" id="ARBA00023125"/>
    </source>
</evidence>
<name>A0A848L4N0_9ACTN</name>
<organism evidence="4 5">
    <name type="scientific">Gordonia asplenii</name>
    <dbReference type="NCBI Taxonomy" id="2725283"/>
    <lineage>
        <taxon>Bacteria</taxon>
        <taxon>Bacillati</taxon>
        <taxon>Actinomycetota</taxon>
        <taxon>Actinomycetes</taxon>
        <taxon>Mycobacteriales</taxon>
        <taxon>Gordoniaceae</taxon>
        <taxon>Gordonia</taxon>
    </lineage>
</organism>
<dbReference type="Proteomes" id="UP000550729">
    <property type="component" value="Unassembled WGS sequence"/>
</dbReference>
<dbReference type="EMBL" id="JABBNB010000024">
    <property type="protein sequence ID" value="NMO03541.1"/>
    <property type="molecule type" value="Genomic_DNA"/>
</dbReference>
<feature type="DNA-binding region" description="H-T-H motif" evidence="2">
    <location>
        <begin position="29"/>
        <end position="48"/>
    </location>
</feature>
<dbReference type="Pfam" id="PF17926">
    <property type="entry name" value="TetR_C_21"/>
    <property type="match status" value="1"/>
</dbReference>
<dbReference type="InterPro" id="IPR036271">
    <property type="entry name" value="Tet_transcr_reg_TetR-rel_C_sf"/>
</dbReference>
<dbReference type="PANTHER" id="PTHR30328:SF54">
    <property type="entry name" value="HTH-TYPE TRANSCRIPTIONAL REPRESSOR SCO4008"/>
    <property type="match status" value="1"/>
</dbReference>
<dbReference type="Gene3D" id="1.10.357.10">
    <property type="entry name" value="Tetracycline Repressor, domain 2"/>
    <property type="match status" value="1"/>
</dbReference>
<dbReference type="AlphaFoldDB" id="A0A848L4N0"/>
<protein>
    <submittedName>
        <fullName evidence="4">TetR/AcrR family transcriptional regulator</fullName>
    </submittedName>
</protein>
<dbReference type="InterPro" id="IPR041467">
    <property type="entry name" value="Sco4008_C"/>
</dbReference>
<keyword evidence="5" id="KW-1185">Reference proteome</keyword>
<dbReference type="InterPro" id="IPR001647">
    <property type="entry name" value="HTH_TetR"/>
</dbReference>
<comment type="caution">
    <text evidence="4">The sequence shown here is derived from an EMBL/GenBank/DDBJ whole genome shotgun (WGS) entry which is preliminary data.</text>
</comment>
<sequence length="213" mass="23580">MVTASEATRDRIIAAATDEFAQFGVAGARIDRIARRAKSSKERVYAHFRSKDTLYRFVAERELVEMSQATRLDATDLPGYAGRVHDYFLAHPDHLRLMQWGRLDVTAVDDPDDPFQDTVRETIRRGVEQVRRAQDAGRLDAAWDPIDVVVLVNQIALSWAWQVDLVELAGPDVRDRSIAARRAAIVAAVSAIFPATVAVPVETSGVRAEQGVG</sequence>
<dbReference type="PRINTS" id="PR00455">
    <property type="entry name" value="HTHTETR"/>
</dbReference>
<gene>
    <name evidence="4" type="ORF">HH308_20195</name>
</gene>